<keyword evidence="4 8" id="KW-0812">Transmembrane</keyword>
<dbReference type="NCBIfam" id="TIGR01297">
    <property type="entry name" value="CDF"/>
    <property type="match status" value="1"/>
</dbReference>
<feature type="transmembrane region" description="Helical" evidence="8">
    <location>
        <begin position="161"/>
        <end position="182"/>
    </location>
</feature>
<feature type="transmembrane region" description="Helical" evidence="8">
    <location>
        <begin position="54"/>
        <end position="72"/>
    </location>
</feature>
<dbReference type="Gene3D" id="1.20.1510.10">
    <property type="entry name" value="Cation efflux protein transmembrane domain"/>
    <property type="match status" value="1"/>
</dbReference>
<evidence type="ECO:0000256" key="5">
    <source>
        <dbReference type="ARBA" id="ARBA00022989"/>
    </source>
</evidence>
<dbReference type="GO" id="GO:0005385">
    <property type="term" value="F:zinc ion transmembrane transporter activity"/>
    <property type="evidence" value="ECO:0007669"/>
    <property type="project" value="TreeGrafter"/>
</dbReference>
<proteinExistence type="inferred from homology"/>
<dbReference type="SUPFAM" id="SSF161111">
    <property type="entry name" value="Cation efflux protein transmembrane domain-like"/>
    <property type="match status" value="1"/>
</dbReference>
<dbReference type="EMBL" id="SOAU01000001">
    <property type="protein sequence ID" value="TDT18151.1"/>
    <property type="molecule type" value="Genomic_DNA"/>
</dbReference>
<dbReference type="Proteomes" id="UP000294558">
    <property type="component" value="Unassembled WGS sequence"/>
</dbReference>
<dbReference type="InterPro" id="IPR002524">
    <property type="entry name" value="Cation_efflux"/>
</dbReference>
<dbReference type="PANTHER" id="PTHR11562">
    <property type="entry name" value="CATION EFFLUX PROTEIN/ ZINC TRANSPORTER"/>
    <property type="match status" value="1"/>
</dbReference>
<evidence type="ECO:0000259" key="9">
    <source>
        <dbReference type="Pfam" id="PF01545"/>
    </source>
</evidence>
<keyword evidence="6" id="KW-0406">Ion transport</keyword>
<dbReference type="InterPro" id="IPR027470">
    <property type="entry name" value="Cation_efflux_CTD"/>
</dbReference>
<feature type="transmembrane region" description="Helical" evidence="8">
    <location>
        <begin position="188"/>
        <end position="204"/>
    </location>
</feature>
<keyword evidence="5 8" id="KW-1133">Transmembrane helix</keyword>
<protein>
    <submittedName>
        <fullName evidence="11">Cobalt-zinc-cadmium efflux system protein</fullName>
    </submittedName>
</protein>
<comment type="caution">
    <text evidence="11">The sequence shown here is derived from an EMBL/GenBank/DDBJ whole genome shotgun (WGS) entry which is preliminary data.</text>
</comment>
<evidence type="ECO:0000259" key="10">
    <source>
        <dbReference type="Pfam" id="PF16916"/>
    </source>
</evidence>
<dbReference type="InterPro" id="IPR058533">
    <property type="entry name" value="Cation_efflux_TM"/>
</dbReference>
<evidence type="ECO:0000256" key="3">
    <source>
        <dbReference type="ARBA" id="ARBA00022448"/>
    </source>
</evidence>
<organism evidence="11 12">
    <name type="scientific">Ilumatobacter fluminis</name>
    <dbReference type="NCBI Taxonomy" id="467091"/>
    <lineage>
        <taxon>Bacteria</taxon>
        <taxon>Bacillati</taxon>
        <taxon>Actinomycetota</taxon>
        <taxon>Acidimicrobiia</taxon>
        <taxon>Acidimicrobiales</taxon>
        <taxon>Ilumatobacteraceae</taxon>
        <taxon>Ilumatobacter</taxon>
    </lineage>
</organism>
<dbReference type="GO" id="GO:0005886">
    <property type="term" value="C:plasma membrane"/>
    <property type="evidence" value="ECO:0007669"/>
    <property type="project" value="TreeGrafter"/>
</dbReference>
<dbReference type="InterPro" id="IPR027469">
    <property type="entry name" value="Cation_efflux_TMD_sf"/>
</dbReference>
<dbReference type="Pfam" id="PF16916">
    <property type="entry name" value="ZT_dimer"/>
    <property type="match status" value="1"/>
</dbReference>
<dbReference type="InterPro" id="IPR050681">
    <property type="entry name" value="CDF/SLC30A"/>
</dbReference>
<comment type="similarity">
    <text evidence="2">Belongs to the cation diffusion facilitator (CDF) transporter (TC 2.A.4) family. SLC30A subfamily.</text>
</comment>
<reference evidence="11 12" key="1">
    <citation type="submission" date="2019-03" db="EMBL/GenBank/DDBJ databases">
        <title>Sequencing the genomes of 1000 actinobacteria strains.</title>
        <authorList>
            <person name="Klenk H.-P."/>
        </authorList>
    </citation>
    <scope>NUCLEOTIDE SEQUENCE [LARGE SCALE GENOMIC DNA]</scope>
    <source>
        <strain evidence="11 12">DSM 18936</strain>
    </source>
</reference>
<dbReference type="OrthoDB" id="9809646at2"/>
<dbReference type="Pfam" id="PF01545">
    <property type="entry name" value="Cation_efflux"/>
    <property type="match status" value="1"/>
</dbReference>
<name>A0A4R7I3J4_9ACTN</name>
<accession>A0A4R7I3J4</accession>
<dbReference type="RefSeq" id="WP_133870386.1">
    <property type="nucleotide sequence ID" value="NZ_SOAU01000001.1"/>
</dbReference>
<keyword evidence="3" id="KW-0813">Transport</keyword>
<evidence type="ECO:0000313" key="12">
    <source>
        <dbReference type="Proteomes" id="UP000294558"/>
    </source>
</evidence>
<comment type="subcellular location">
    <subcellularLocation>
        <location evidence="1">Membrane</location>
        <topology evidence="1">Multi-pass membrane protein</topology>
    </subcellularLocation>
</comment>
<feature type="domain" description="Cation efflux protein cytoplasmic" evidence="10">
    <location>
        <begin position="223"/>
        <end position="297"/>
    </location>
</feature>
<feature type="domain" description="Cation efflux protein transmembrane" evidence="9">
    <location>
        <begin position="22"/>
        <end position="219"/>
    </location>
</feature>
<keyword evidence="12" id="KW-1185">Reference proteome</keyword>
<dbReference type="PANTHER" id="PTHR11562:SF17">
    <property type="entry name" value="RE54080P-RELATED"/>
    <property type="match status" value="1"/>
</dbReference>
<dbReference type="AlphaFoldDB" id="A0A4R7I3J4"/>
<feature type="transmembrane region" description="Helical" evidence="8">
    <location>
        <begin position="126"/>
        <end position="149"/>
    </location>
</feature>
<evidence type="ECO:0000256" key="6">
    <source>
        <dbReference type="ARBA" id="ARBA00023065"/>
    </source>
</evidence>
<feature type="transmembrane region" description="Helical" evidence="8">
    <location>
        <begin position="22"/>
        <end position="42"/>
    </location>
</feature>
<gene>
    <name evidence="11" type="ORF">BDK89_3768</name>
</gene>
<evidence type="ECO:0000256" key="8">
    <source>
        <dbReference type="SAM" id="Phobius"/>
    </source>
</evidence>
<evidence type="ECO:0000256" key="4">
    <source>
        <dbReference type="ARBA" id="ARBA00022692"/>
    </source>
</evidence>
<evidence type="ECO:0000313" key="11">
    <source>
        <dbReference type="EMBL" id="TDT18151.1"/>
    </source>
</evidence>
<evidence type="ECO:0000256" key="1">
    <source>
        <dbReference type="ARBA" id="ARBA00004141"/>
    </source>
</evidence>
<dbReference type="SUPFAM" id="SSF160240">
    <property type="entry name" value="Cation efflux protein cytoplasmic domain-like"/>
    <property type="match status" value="1"/>
</dbReference>
<dbReference type="InterPro" id="IPR036837">
    <property type="entry name" value="Cation_efflux_CTD_sf"/>
</dbReference>
<feature type="transmembrane region" description="Helical" evidence="8">
    <location>
        <begin position="93"/>
        <end position="114"/>
    </location>
</feature>
<evidence type="ECO:0000256" key="7">
    <source>
        <dbReference type="ARBA" id="ARBA00023136"/>
    </source>
</evidence>
<evidence type="ECO:0000256" key="2">
    <source>
        <dbReference type="ARBA" id="ARBA00008873"/>
    </source>
</evidence>
<keyword evidence="7 8" id="KW-0472">Membrane</keyword>
<sequence>MGHDHDHGAGLERAGERHKGRLVAAFVLIGGFFVVEAVAGIWTNSLALLSDAAHMLTDVIGIGMALAAIQLASRFERRRDEARSRHTFGLYRLEILAAFVNALLLFGVAFWVLIEAARRLTDGPEVLGTPMLVVAALGLLANIVAFLLLRAGSKESLNVEGAYLEVLADTVGSVGVIVAAVLLQLFGWAWVDPVIGAAIGLWILPRTWHLGRRAVRILLQAAPEGVDIDELADRLAGLDDVVDVHDLHVWTLTSDMDAASAHLMVTDDADTHGVLDQARHLLADRYGITHGTFQVEPSSHVGCADVTW</sequence>